<comment type="caution">
    <text evidence="1">The sequence shown here is derived from an EMBL/GenBank/DDBJ whole genome shotgun (WGS) entry which is preliminary data.</text>
</comment>
<dbReference type="EMBL" id="LOHG01000011">
    <property type="protein sequence ID" value="MCI8211384.1"/>
    <property type="molecule type" value="Genomic_DNA"/>
</dbReference>
<organism evidence="1 2">
    <name type="scientific">Pseudomonas maioricensis</name>
    <dbReference type="NCBI Taxonomy" id="1766623"/>
    <lineage>
        <taxon>Bacteria</taxon>
        <taxon>Pseudomonadati</taxon>
        <taxon>Pseudomonadota</taxon>
        <taxon>Gammaproteobacteria</taxon>
        <taxon>Pseudomonadales</taxon>
        <taxon>Pseudomonadaceae</taxon>
        <taxon>Pseudomonas</taxon>
    </lineage>
</organism>
<sequence>MNQAIMGQKIQQTVRSHSGADPFQWMRTLSAHGNQHNGEQRENQRIKVVLFEPAAAWFMVRAVPAPAPAMHHVAMCEVREPFHANQGREENQCIE</sequence>
<accession>A0ABS9ZLB4</accession>
<name>A0ABS9ZLB4_9PSED</name>
<dbReference type="Proteomes" id="UP001320513">
    <property type="component" value="Unassembled WGS sequence"/>
</dbReference>
<keyword evidence="2" id="KW-1185">Reference proteome</keyword>
<evidence type="ECO:0000313" key="2">
    <source>
        <dbReference type="Proteomes" id="UP001320513"/>
    </source>
</evidence>
<evidence type="ECO:0000313" key="1">
    <source>
        <dbReference type="EMBL" id="MCI8211384.1"/>
    </source>
</evidence>
<proteinExistence type="predicted"/>
<gene>
    <name evidence="1" type="ORF">AUC61_17795</name>
</gene>
<protein>
    <submittedName>
        <fullName evidence="1">Uncharacterized protein</fullName>
    </submittedName>
</protein>
<reference evidence="1 2" key="1">
    <citation type="submission" date="2015-12" db="EMBL/GenBank/DDBJ databases">
        <title>Phylogenomics in the description of a new species in the Pseudomonas syringae group.</title>
        <authorList>
            <person name="Busquets A."/>
            <person name="Gomila M."/>
            <person name="Beiki F."/>
            <person name="Rahimian H."/>
            <person name="Mulet M."/>
            <person name="Sanchez D."/>
            <person name="Garcia-Valdes E."/>
            <person name="Lalucat J."/>
        </authorList>
    </citation>
    <scope>NUCLEOTIDE SEQUENCE [LARGE SCALE GENOMIC DNA]</scope>
    <source>
        <strain evidence="1 2">S25</strain>
    </source>
</reference>